<evidence type="ECO:0000256" key="1">
    <source>
        <dbReference type="ARBA" id="ARBA00022729"/>
    </source>
</evidence>
<evidence type="ECO:0000259" key="5">
    <source>
        <dbReference type="Pfam" id="PF03968"/>
    </source>
</evidence>
<evidence type="ECO:0000313" key="8">
    <source>
        <dbReference type="Proteomes" id="UP000060132"/>
    </source>
</evidence>
<keyword evidence="1 4" id="KW-0732">Signal</keyword>
<dbReference type="GO" id="GO:1990351">
    <property type="term" value="C:transporter complex"/>
    <property type="evidence" value="ECO:0007669"/>
    <property type="project" value="TreeGrafter"/>
</dbReference>
<gene>
    <name evidence="4" type="primary">lptD</name>
    <name evidence="7" type="ORF">RZ57_06605</name>
</gene>
<sequence>MKIRYSVLSTFIISALYSQDTQANLKHQCLLRVPHFAGEEITADQLNMPIEIEADRAVINQPKEANYSGNVTIKQGNRSIFADNVRIEQQAPQHRKAFLIGRYQYQDNLIQAEGHNALLDLQSKDAEVANTTYQLVGRQGRGEAESGQFTPQTRRLKNASFTACLLNDNAWSIEANEMVQHIKAGYAEMWHARFKIFDVPIFYSPYLQFPLGDQRRSGILTPKLYHSTKDGLIYSQPFYWNIAPNMDATFTSNYYSRRGWQINPEFRYLTALGQGILAGEYLANDRLDTYRPKDMNDRRYLFHWRHNMSFLTDWHLDVDYTNVSDRRYFSDFDSSYGNVTDGYALQHFKLGYYQPQYNLSISGKDFHTFDSFDNVKPYRVLPQIDFNYYQDQFLKDSRFSFFAQIARFENDSKSMPNAWRFHAEPIINIPFVNHYGSLNFETKLYASHYQQQKGENQTAEEVKKQLTRIIPQVKLDFQTVLEADKSLFSGFKQILEPRLQYVYRPYRDQSEIGSKSHESVGLGYDSALLQTDYYSLFNDRRYSGLDRISSANLITAGASTRFFNKKTGEEVFNISVGQTYYLRPSRVDSLAIDSTADRSSSWSVESNWRFQPKWNWHASYQYDTRLHKSSLANMSLQYKPSTENVFQLNYRYVNEDYINQNLSFNRYGQDIKQIGGMIGWNLTDKVAIMASHYRDIALKKAVETQLSLNYNTCCWSANLYVARQLTTTPIGAKDSIRNFYYDNKFGINFELRFGHDYSSGMHKMLSKGILPYVEQYGIN</sequence>
<dbReference type="InterPro" id="IPR050218">
    <property type="entry name" value="LptD"/>
</dbReference>
<dbReference type="GO" id="GO:0043165">
    <property type="term" value="P:Gram-negative-bacterium-type cell outer membrane assembly"/>
    <property type="evidence" value="ECO:0007669"/>
    <property type="project" value="UniProtKB-UniRule"/>
</dbReference>
<dbReference type="Proteomes" id="UP000060132">
    <property type="component" value="Chromosome"/>
</dbReference>
<keyword evidence="2 4" id="KW-0472">Membrane</keyword>
<comment type="function">
    <text evidence="4">Together with LptE, is involved in the assembly of lipopolysaccharide (LPS) at the surface of the outer membrane.</text>
</comment>
<protein>
    <recommendedName>
        <fullName evidence="4">LPS-assembly protein LptD</fullName>
    </recommendedName>
</protein>
<feature type="domain" description="Organic solvent tolerance-like N-terminal" evidence="5">
    <location>
        <begin position="51"/>
        <end position="185"/>
    </location>
</feature>
<organism evidence="7 8">
    <name type="scientific">Haemophilus ducreyi</name>
    <dbReference type="NCBI Taxonomy" id="730"/>
    <lineage>
        <taxon>Bacteria</taxon>
        <taxon>Pseudomonadati</taxon>
        <taxon>Pseudomonadota</taxon>
        <taxon>Gammaproteobacteria</taxon>
        <taxon>Pasteurellales</taxon>
        <taxon>Pasteurellaceae</taxon>
        <taxon>Haemophilus</taxon>
    </lineage>
</organism>
<comment type="subunit">
    <text evidence="4">Component of the lipopolysaccharide transport and assembly complex. Interacts with LptE and LptA.</text>
</comment>
<dbReference type="Gene3D" id="2.60.450.10">
    <property type="entry name" value="Lipopolysaccharide (LPS) transport protein A like domain"/>
    <property type="match status" value="1"/>
</dbReference>
<comment type="subcellular location">
    <subcellularLocation>
        <location evidence="4">Cell outer membrane</location>
    </subcellularLocation>
</comment>
<accession>A0AAC8UD43</accession>
<feature type="domain" description="LptD C-terminal" evidence="6">
    <location>
        <begin position="298"/>
        <end position="685"/>
    </location>
</feature>
<reference evidence="7 8" key="1">
    <citation type="journal article" date="2015" name="PLoS Negl. Trop. Dis.">
        <title>Haemophilus ducreyi Cutaneous Ulcer Strains Are Nearly Identical to Class I Genital Ulcer Strains.</title>
        <authorList>
            <person name="Gangaiah D."/>
            <person name="Webb K.M."/>
            <person name="Humphreys T.L."/>
            <person name="Fortney K.R."/>
            <person name="Toh E."/>
            <person name="Tai A."/>
            <person name="Katz S.S."/>
            <person name="Pillay A."/>
            <person name="Chen C.Y."/>
            <person name="Roberts S.A."/>
            <person name="Munson R.S.Jr."/>
            <person name="Spinola S.M."/>
        </authorList>
    </citation>
    <scope>NUCLEOTIDE SEQUENCE [LARGE SCALE GENOMIC DNA]</scope>
    <source>
        <strain evidence="8">CLU2</strain>
    </source>
</reference>
<dbReference type="Pfam" id="PF04453">
    <property type="entry name" value="LptD"/>
    <property type="match status" value="1"/>
</dbReference>
<dbReference type="AlphaFoldDB" id="A0AAC8UD43"/>
<dbReference type="InterPro" id="IPR005653">
    <property type="entry name" value="OstA-like_N"/>
</dbReference>
<comment type="caution">
    <text evidence="4">Lacks conserved residue(s) required for the propagation of feature annotation.</text>
</comment>
<comment type="similarity">
    <text evidence="4">Belongs to the LptD family.</text>
</comment>
<dbReference type="RefSeq" id="WP_010945493.1">
    <property type="nucleotide sequence ID" value="NZ_CP011218.1"/>
</dbReference>
<dbReference type="EMBL" id="CP011219">
    <property type="protein sequence ID" value="AKO32779.1"/>
    <property type="molecule type" value="Genomic_DNA"/>
</dbReference>
<dbReference type="GO" id="GO:0009279">
    <property type="term" value="C:cell outer membrane"/>
    <property type="evidence" value="ECO:0007669"/>
    <property type="project" value="UniProtKB-SubCell"/>
</dbReference>
<evidence type="ECO:0000259" key="6">
    <source>
        <dbReference type="Pfam" id="PF04453"/>
    </source>
</evidence>
<evidence type="ECO:0000256" key="3">
    <source>
        <dbReference type="ARBA" id="ARBA00023237"/>
    </source>
</evidence>
<proteinExistence type="inferred from homology"/>
<keyword evidence="3 4" id="KW-0998">Cell outer membrane</keyword>
<dbReference type="InterPro" id="IPR007543">
    <property type="entry name" value="LptD_C"/>
</dbReference>
<evidence type="ECO:0000256" key="2">
    <source>
        <dbReference type="ARBA" id="ARBA00023136"/>
    </source>
</evidence>
<dbReference type="InterPro" id="IPR020889">
    <property type="entry name" value="LipoPS_assembly_LptD"/>
</dbReference>
<name>A0AAC8UD43_HAEDC</name>
<evidence type="ECO:0000313" key="7">
    <source>
        <dbReference type="EMBL" id="AKO32779.1"/>
    </source>
</evidence>
<dbReference type="Pfam" id="PF03968">
    <property type="entry name" value="LptD_N"/>
    <property type="match status" value="1"/>
</dbReference>
<dbReference type="PANTHER" id="PTHR30189:SF1">
    <property type="entry name" value="LPS-ASSEMBLY PROTEIN LPTD"/>
    <property type="match status" value="1"/>
</dbReference>
<dbReference type="SMR" id="A0AAC8UD43"/>
<dbReference type="HAMAP" id="MF_01411">
    <property type="entry name" value="LPS_assembly_LptD"/>
    <property type="match status" value="1"/>
</dbReference>
<dbReference type="GO" id="GO:0015920">
    <property type="term" value="P:lipopolysaccharide transport"/>
    <property type="evidence" value="ECO:0007669"/>
    <property type="project" value="InterPro"/>
</dbReference>
<dbReference type="PANTHER" id="PTHR30189">
    <property type="entry name" value="LPS-ASSEMBLY PROTEIN"/>
    <property type="match status" value="1"/>
</dbReference>
<evidence type="ECO:0000256" key="4">
    <source>
        <dbReference type="HAMAP-Rule" id="MF_01411"/>
    </source>
</evidence>
<dbReference type="NCBIfam" id="NF002997">
    <property type="entry name" value="PRK03761.1"/>
    <property type="match status" value="1"/>
</dbReference>
<dbReference type="OMA" id="DYSHLDW"/>